<name>A0A1F8H4G9_9BACT</name>
<comment type="caution">
    <text evidence="1">The sequence shown here is derived from an EMBL/GenBank/DDBJ whole genome shotgun (WGS) entry which is preliminary data.</text>
</comment>
<proteinExistence type="predicted"/>
<dbReference type="AlphaFoldDB" id="A0A1F8H4G9"/>
<evidence type="ECO:0000313" key="1">
    <source>
        <dbReference type="EMBL" id="OGN32170.1"/>
    </source>
</evidence>
<sequence length="165" mass="18017">MGGLLIAGIDPGTESAVVLMTLSGEVVKVFSGRNASADTLVSEISSFGKVAIVGTDVTPAPRLVKKIAGVLGARVLKPEKNLQFYEKTKVVDAFLKRQPYFIPLGNKHERDALCAALCSLKKVSYLLKKIDDTLKQKKLEHLTERVRERVVVDGLPIAKALRLFM</sequence>
<gene>
    <name evidence="1" type="ORF">A3J01_01465</name>
</gene>
<protein>
    <recommendedName>
        <fullName evidence="3">YqgF/RNase H-like domain-containing protein</fullName>
    </recommendedName>
</protein>
<accession>A0A1F8H4G9</accession>
<reference evidence="1 2" key="1">
    <citation type="journal article" date="2016" name="Nat. Commun.">
        <title>Thousands of microbial genomes shed light on interconnected biogeochemical processes in an aquifer system.</title>
        <authorList>
            <person name="Anantharaman K."/>
            <person name="Brown C.T."/>
            <person name="Hug L.A."/>
            <person name="Sharon I."/>
            <person name="Castelle C.J."/>
            <person name="Probst A.J."/>
            <person name="Thomas B.C."/>
            <person name="Singh A."/>
            <person name="Wilkins M.J."/>
            <person name="Karaoz U."/>
            <person name="Brodie E.L."/>
            <person name="Williams K.H."/>
            <person name="Hubbard S.S."/>
            <person name="Banfield J.F."/>
        </authorList>
    </citation>
    <scope>NUCLEOTIDE SEQUENCE [LARGE SCALE GENOMIC DNA]</scope>
</reference>
<dbReference type="Proteomes" id="UP000177609">
    <property type="component" value="Unassembled WGS sequence"/>
</dbReference>
<dbReference type="PANTHER" id="PTHR40707">
    <property type="entry name" value="POSSIBLE NUCLEASE OF RNASE H FOLD, RUVC/YQGF FAMILY"/>
    <property type="match status" value="1"/>
</dbReference>
<evidence type="ECO:0008006" key="3">
    <source>
        <dbReference type="Google" id="ProtNLM"/>
    </source>
</evidence>
<dbReference type="Pfam" id="PF04312">
    <property type="entry name" value="DUF460"/>
    <property type="match status" value="1"/>
</dbReference>
<dbReference type="InterPro" id="IPR007408">
    <property type="entry name" value="DUF460"/>
</dbReference>
<dbReference type="STRING" id="1802707.A3J01_01465"/>
<evidence type="ECO:0000313" key="2">
    <source>
        <dbReference type="Proteomes" id="UP000177609"/>
    </source>
</evidence>
<organism evidence="1 2">
    <name type="scientific">Candidatus Yanofskybacteria bacterium RIFCSPLOWO2_02_FULL_45_18</name>
    <dbReference type="NCBI Taxonomy" id="1802707"/>
    <lineage>
        <taxon>Bacteria</taxon>
        <taxon>Candidatus Yanofskyibacteriota</taxon>
    </lineage>
</organism>
<dbReference type="EMBL" id="MGKV01000010">
    <property type="protein sequence ID" value="OGN32170.1"/>
    <property type="molecule type" value="Genomic_DNA"/>
</dbReference>
<dbReference type="PANTHER" id="PTHR40707:SF1">
    <property type="entry name" value="DUF460 DOMAIN-CONTAINING PROTEIN"/>
    <property type="match status" value="1"/>
</dbReference>